<protein>
    <recommendedName>
        <fullName evidence="6">Cytochrome b558/566 subunit A</fullName>
    </recommendedName>
</protein>
<proteinExistence type="predicted"/>
<dbReference type="GO" id="GO:0020037">
    <property type="term" value="F:heme binding"/>
    <property type="evidence" value="ECO:0007669"/>
    <property type="project" value="InterPro"/>
</dbReference>
<dbReference type="eggNOG" id="arCOG06015">
    <property type="taxonomic scope" value="Archaea"/>
</dbReference>
<keyword evidence="2" id="KW-0349">Heme</keyword>
<keyword evidence="11" id="KW-1185">Reference proteome</keyword>
<dbReference type="InterPro" id="IPR017572">
    <property type="entry name" value="Cyt_b558/566_suA"/>
</dbReference>
<dbReference type="HOGENOM" id="CLU_575729_0_0_2"/>
<evidence type="ECO:0000256" key="5">
    <source>
        <dbReference type="ARBA" id="ARBA00023004"/>
    </source>
</evidence>
<dbReference type="Pfam" id="PF09459">
    <property type="entry name" value="EB_dh"/>
    <property type="match status" value="1"/>
</dbReference>
<dbReference type="AlphaFoldDB" id="H2C3D0"/>
<evidence type="ECO:0000256" key="8">
    <source>
        <dbReference type="SAM" id="Phobius"/>
    </source>
</evidence>
<feature type="region of interest" description="Disordered" evidence="7">
    <location>
        <begin position="443"/>
        <end position="464"/>
    </location>
</feature>
<evidence type="ECO:0000313" key="10">
    <source>
        <dbReference type="EMBL" id="EHP70751.1"/>
    </source>
</evidence>
<dbReference type="Gene3D" id="2.60.40.1190">
    <property type="match status" value="1"/>
</dbReference>
<evidence type="ECO:0000256" key="1">
    <source>
        <dbReference type="ARBA" id="ARBA00022448"/>
    </source>
</evidence>
<evidence type="ECO:0000256" key="6">
    <source>
        <dbReference type="NCBIfam" id="TIGR03154"/>
    </source>
</evidence>
<dbReference type="Proteomes" id="UP000003980">
    <property type="component" value="Unassembled WGS sequence"/>
</dbReference>
<keyword evidence="8" id="KW-0472">Membrane</keyword>
<reference evidence="10 11" key="1">
    <citation type="submission" date="2012-01" db="EMBL/GenBank/DDBJ databases">
        <title>Improved High-Quality Draft sequence of Metallosphaera yellowstonensis MK1.</title>
        <authorList>
            <consortium name="US DOE Joint Genome Institute"/>
            <person name="Lucas S."/>
            <person name="Han J."/>
            <person name="Cheng J.-F."/>
            <person name="Goodwin L."/>
            <person name="Pitluck S."/>
            <person name="Peters L."/>
            <person name="Teshima H."/>
            <person name="Detter J.C."/>
            <person name="Han C."/>
            <person name="Tapia R."/>
            <person name="Land M."/>
            <person name="Hauser L."/>
            <person name="Kyrpides N."/>
            <person name="Kozubal M."/>
            <person name="Macur R.E."/>
            <person name="Jay Z."/>
            <person name="Inskeep W."/>
            <person name="Woyke T."/>
        </authorList>
    </citation>
    <scope>NUCLEOTIDE SEQUENCE [LARGE SCALE GENOMIC DNA]</scope>
    <source>
        <strain evidence="10 11">MK1</strain>
    </source>
</reference>
<dbReference type="InterPro" id="IPR019020">
    <property type="entry name" value="Cyt-c552/DMSO_Rdtase_haem-bd"/>
</dbReference>
<dbReference type="SMART" id="SM00887">
    <property type="entry name" value="EB_dh"/>
    <property type="match status" value="1"/>
</dbReference>
<accession>H2C3D0</accession>
<evidence type="ECO:0000259" key="9">
    <source>
        <dbReference type="SMART" id="SM00887"/>
    </source>
</evidence>
<feature type="transmembrane region" description="Helical" evidence="8">
    <location>
        <begin position="474"/>
        <end position="493"/>
    </location>
</feature>
<dbReference type="NCBIfam" id="TIGR03154">
    <property type="entry name" value="sulfolob_CbsA"/>
    <property type="match status" value="1"/>
</dbReference>
<evidence type="ECO:0000256" key="3">
    <source>
        <dbReference type="ARBA" id="ARBA00022723"/>
    </source>
</evidence>
<keyword evidence="5" id="KW-0408">Iron</keyword>
<feature type="domain" description="Cytochrome c-552/DMSO reductase-like haem-binding" evidence="9">
    <location>
        <begin position="80"/>
        <end position="428"/>
    </location>
</feature>
<keyword evidence="3" id="KW-0479">Metal-binding</keyword>
<keyword evidence="1" id="KW-0813">Transport</keyword>
<evidence type="ECO:0000256" key="7">
    <source>
        <dbReference type="SAM" id="MobiDB-lite"/>
    </source>
</evidence>
<dbReference type="GO" id="GO:0022900">
    <property type="term" value="P:electron transport chain"/>
    <property type="evidence" value="ECO:0007669"/>
    <property type="project" value="InterPro"/>
</dbReference>
<dbReference type="STRING" id="671065.MetMK1DRAFT_00012540"/>
<gene>
    <name evidence="10" type="ORF">MetMK1DRAFT_00012540</name>
</gene>
<evidence type="ECO:0000256" key="2">
    <source>
        <dbReference type="ARBA" id="ARBA00022617"/>
    </source>
</evidence>
<sequence>MVSNLNFRTRVQHFRLNINDVKFNLMNDKLVRKVPYLLVLASLVVSFSSIFVELPVGQTTPQIVAYKVQGTTNLGDPGSESFWQNIPWVNVSLTANLQGVPTSGITPYLLVKAAWNGTDMLVLEQWPAPNPAVNTWSASPAAFVPASLLSKTTLNGVADLQELVPGVTYSIEKNYTGYISYVNNTEYQGRIVLSYSGLTLPLPNETSITVLPDGRILVPDNRGFQWLFTNYGLFYGYYVNSTYYYPDRTAIMWYMGTETNPSNCMNIGGDYANENFDGFTITKVGGSLSSGPANIWMWVSGATWNSTSDPAFQINMWQNESITGLNYTDYKDHGFAVPLYTNQSGLYEVDTAGFWYPPVQSSGLNGSLFYIWTGAKWENGYWVVEFVRPMQVPQALANYEPQFQVGKEYDVAFAVWQGKAGETLFDKSITSGFLTLYVSPQSPGTVTPTPATNTTNTSTATPTSASAPNVTLDVTIAGVIIAVIALLVLYLVYRR</sequence>
<keyword evidence="8" id="KW-1133">Transmembrane helix</keyword>
<feature type="compositionally biased region" description="Low complexity" evidence="7">
    <location>
        <begin position="445"/>
        <end position="464"/>
    </location>
</feature>
<dbReference type="GO" id="GO:0005886">
    <property type="term" value="C:plasma membrane"/>
    <property type="evidence" value="ECO:0007669"/>
    <property type="project" value="InterPro"/>
</dbReference>
<keyword evidence="8" id="KW-0812">Transmembrane</keyword>
<feature type="transmembrane region" description="Helical" evidence="8">
    <location>
        <begin position="34"/>
        <end position="52"/>
    </location>
</feature>
<organism evidence="10 11">
    <name type="scientific">Metallosphaera yellowstonensis MK1</name>
    <dbReference type="NCBI Taxonomy" id="671065"/>
    <lineage>
        <taxon>Archaea</taxon>
        <taxon>Thermoproteota</taxon>
        <taxon>Thermoprotei</taxon>
        <taxon>Sulfolobales</taxon>
        <taxon>Sulfolobaceae</taxon>
        <taxon>Metallosphaera</taxon>
    </lineage>
</organism>
<evidence type="ECO:0000256" key="4">
    <source>
        <dbReference type="ARBA" id="ARBA00022982"/>
    </source>
</evidence>
<dbReference type="EMBL" id="JH597761">
    <property type="protein sequence ID" value="EHP70751.1"/>
    <property type="molecule type" value="Genomic_DNA"/>
</dbReference>
<dbReference type="GO" id="GO:0046872">
    <property type="term" value="F:metal ion binding"/>
    <property type="evidence" value="ECO:0007669"/>
    <property type="project" value="UniProtKB-KW"/>
</dbReference>
<name>H2C3D0_9CREN</name>
<evidence type="ECO:0000313" key="11">
    <source>
        <dbReference type="Proteomes" id="UP000003980"/>
    </source>
</evidence>
<keyword evidence="4" id="KW-0249">Electron transport</keyword>